<evidence type="ECO:0000256" key="3">
    <source>
        <dbReference type="ARBA" id="ARBA00022692"/>
    </source>
</evidence>
<feature type="region of interest" description="Disordered" evidence="7">
    <location>
        <begin position="120"/>
        <end position="173"/>
    </location>
</feature>
<dbReference type="InterPro" id="IPR006639">
    <property type="entry name" value="Preselin/SPP"/>
</dbReference>
<evidence type="ECO:0000256" key="6">
    <source>
        <dbReference type="ARBA" id="ARBA00023136"/>
    </source>
</evidence>
<dbReference type="GO" id="GO:0033619">
    <property type="term" value="P:membrane protein proteolysis"/>
    <property type="evidence" value="ECO:0007669"/>
    <property type="project" value="TreeGrafter"/>
</dbReference>
<protein>
    <submittedName>
        <fullName evidence="10">Uncharacterized protein</fullName>
    </submittedName>
</protein>
<feature type="compositionally biased region" description="Polar residues" evidence="7">
    <location>
        <begin position="154"/>
        <end position="165"/>
    </location>
</feature>
<keyword evidence="9" id="KW-1185">Reference proteome</keyword>
<dbReference type="WBParaSite" id="PgR001X_g170_t01">
    <property type="protein sequence ID" value="PgR001X_g170_t01"/>
    <property type="gene ID" value="PgR001X_g170"/>
</dbReference>
<feature type="transmembrane region" description="Helical" evidence="8">
    <location>
        <begin position="467"/>
        <end position="485"/>
    </location>
</feature>
<evidence type="ECO:0000256" key="1">
    <source>
        <dbReference type="ARBA" id="ARBA00004127"/>
    </source>
</evidence>
<dbReference type="PANTHER" id="PTHR12174:SF35">
    <property type="entry name" value="INTRAMEMBRANE PROTEASE (IMPAS) FAMILY"/>
    <property type="match status" value="1"/>
</dbReference>
<feature type="transmembrane region" description="Helical" evidence="8">
    <location>
        <begin position="335"/>
        <end position="355"/>
    </location>
</feature>
<feature type="compositionally biased region" description="Basic and acidic residues" evidence="7">
    <location>
        <begin position="135"/>
        <end position="153"/>
    </location>
</feature>
<evidence type="ECO:0000256" key="8">
    <source>
        <dbReference type="SAM" id="Phobius"/>
    </source>
</evidence>
<dbReference type="InterPro" id="IPR007369">
    <property type="entry name" value="Peptidase_A22B_SPP"/>
</dbReference>
<dbReference type="PANTHER" id="PTHR12174">
    <property type="entry name" value="SIGNAL PEPTIDE PEPTIDASE"/>
    <property type="match status" value="1"/>
</dbReference>
<dbReference type="Proteomes" id="UP000887569">
    <property type="component" value="Unplaced"/>
</dbReference>
<dbReference type="GO" id="GO:0098554">
    <property type="term" value="C:cytoplasmic side of endoplasmic reticulum membrane"/>
    <property type="evidence" value="ECO:0007669"/>
    <property type="project" value="TreeGrafter"/>
</dbReference>
<reference evidence="10" key="1">
    <citation type="submission" date="2022-11" db="UniProtKB">
        <authorList>
            <consortium name="WormBaseParasite"/>
        </authorList>
    </citation>
    <scope>IDENTIFICATION</scope>
</reference>
<feature type="transmembrane region" description="Helical" evidence="8">
    <location>
        <begin position="42"/>
        <end position="61"/>
    </location>
</feature>
<dbReference type="GO" id="GO:0098553">
    <property type="term" value="C:lumenal side of endoplasmic reticulum membrane"/>
    <property type="evidence" value="ECO:0007669"/>
    <property type="project" value="TreeGrafter"/>
</dbReference>
<evidence type="ECO:0000256" key="4">
    <source>
        <dbReference type="ARBA" id="ARBA00022801"/>
    </source>
</evidence>
<evidence type="ECO:0000256" key="7">
    <source>
        <dbReference type="SAM" id="MobiDB-lite"/>
    </source>
</evidence>
<name>A0A915A9E9_PARUN</name>
<proteinExistence type="inferred from homology"/>
<comment type="subcellular location">
    <subcellularLocation>
        <location evidence="1">Endomembrane system</location>
        <topology evidence="1">Multi-pass membrane protein</topology>
    </subcellularLocation>
</comment>
<sequence length="519" mass="59381">MTLQCTCLVRLVRSLHSMHCSENFNCDRRRRSVAFTMEYKRFLSVMTLLAVAILTIYVGCLRSYAIYFFERDAKRVVFLEQWTAAVIPVVLSFLLIVSYLSAKRMKLVEEEIIAKKLSHSSQSNPDSFRSRKISRSSDLESIHEMNDENRADSTMHSISELSESADNVDGKSYERSYSKNIRRQRAFNERALEELAKETERVNETESLHRSRYGAEDGNSEKVALNDDLPSSQNAIPASNAPPSRKSSEIGSHNIKQQRKQSEIYEKIGKFDFLPFSLTNAVKGLEKPSMSSLHKDSVFDIVLQLIGMHLPLWLSVLALHITLLELFSMKFYYQFYYHHSFVKLLALIISLSTGLFHELRWTWFVNDVLAVASAYTVIARMQTVSYIAALIFLIGMVIFDLFWMYGIDLFSTVTRDTRAPLMLIVPWGKEGRRESLATLDIIVPGVFLSLLLKFADMYDPQAFYPSFYAATLGLVVTFAIAVYRAKSTPAMVIPTFFLILTSLSSVERPLDLLRFEIKH</sequence>
<dbReference type="GO" id="GO:0042500">
    <property type="term" value="F:aspartic endopeptidase activity, intramembrane cleaving"/>
    <property type="evidence" value="ECO:0007669"/>
    <property type="project" value="InterPro"/>
</dbReference>
<feature type="transmembrane region" description="Helical" evidence="8">
    <location>
        <begin position="301"/>
        <end position="323"/>
    </location>
</feature>
<feature type="transmembrane region" description="Helical" evidence="8">
    <location>
        <begin position="82"/>
        <end position="102"/>
    </location>
</feature>
<evidence type="ECO:0000256" key="5">
    <source>
        <dbReference type="ARBA" id="ARBA00022989"/>
    </source>
</evidence>
<organism evidence="9 10">
    <name type="scientific">Parascaris univalens</name>
    <name type="common">Nematode worm</name>
    <dbReference type="NCBI Taxonomy" id="6257"/>
    <lineage>
        <taxon>Eukaryota</taxon>
        <taxon>Metazoa</taxon>
        <taxon>Ecdysozoa</taxon>
        <taxon>Nematoda</taxon>
        <taxon>Chromadorea</taxon>
        <taxon>Rhabditida</taxon>
        <taxon>Spirurina</taxon>
        <taxon>Ascaridomorpha</taxon>
        <taxon>Ascaridoidea</taxon>
        <taxon>Ascarididae</taxon>
        <taxon>Parascaris</taxon>
    </lineage>
</organism>
<dbReference type="SMART" id="SM00730">
    <property type="entry name" value="PSN"/>
    <property type="match status" value="1"/>
</dbReference>
<feature type="region of interest" description="Disordered" evidence="7">
    <location>
        <begin position="198"/>
        <end position="260"/>
    </location>
</feature>
<dbReference type="GO" id="GO:0006465">
    <property type="term" value="P:signal peptide processing"/>
    <property type="evidence" value="ECO:0007669"/>
    <property type="project" value="TreeGrafter"/>
</dbReference>
<feature type="transmembrane region" description="Helical" evidence="8">
    <location>
        <begin position="386"/>
        <end position="405"/>
    </location>
</feature>
<evidence type="ECO:0000313" key="10">
    <source>
        <dbReference type="WBParaSite" id="PgR001X_g170_t01"/>
    </source>
</evidence>
<accession>A0A915A9E9</accession>
<evidence type="ECO:0000313" key="9">
    <source>
        <dbReference type="Proteomes" id="UP000887569"/>
    </source>
</evidence>
<dbReference type="AlphaFoldDB" id="A0A915A9E9"/>
<keyword evidence="3 8" id="KW-0812">Transmembrane</keyword>
<keyword evidence="5 8" id="KW-1133">Transmembrane helix</keyword>
<comment type="similarity">
    <text evidence="2">Belongs to the peptidase A22B family.</text>
</comment>
<evidence type="ECO:0000256" key="2">
    <source>
        <dbReference type="ARBA" id="ARBA00006859"/>
    </source>
</evidence>
<keyword evidence="4" id="KW-0378">Hydrolase</keyword>
<dbReference type="Pfam" id="PF04258">
    <property type="entry name" value="Peptidase_A22B"/>
    <property type="match status" value="1"/>
</dbReference>
<keyword evidence="6 8" id="KW-0472">Membrane</keyword>
<feature type="compositionally biased region" description="Basic and acidic residues" evidence="7">
    <location>
        <begin position="198"/>
        <end position="215"/>
    </location>
</feature>